<dbReference type="Proteomes" id="UP000267606">
    <property type="component" value="Unassembled WGS sequence"/>
</dbReference>
<dbReference type="WBParaSite" id="OFLC_0000139401-mRNA-1">
    <property type="protein sequence ID" value="OFLC_0000139401-mRNA-1"/>
    <property type="gene ID" value="OFLC_0000139401"/>
</dbReference>
<reference evidence="3" key="1">
    <citation type="submission" date="2016-06" db="UniProtKB">
        <authorList>
            <consortium name="WormBaseParasite"/>
        </authorList>
    </citation>
    <scope>IDENTIFICATION</scope>
</reference>
<dbReference type="EMBL" id="UZAJ01000647">
    <property type="protein sequence ID" value="VDO29373.1"/>
    <property type="molecule type" value="Genomic_DNA"/>
</dbReference>
<dbReference type="AlphaFoldDB" id="A0A183H1N5"/>
<sequence length="78" mass="8862">MLRNINQSKSCNGTRLAVKKLVSNVVEVTILTGLYKGEDVLIPRIPMIPTDMPFQFKRLRFPIRLAFAFTINKAQANL</sequence>
<dbReference type="PANTHER" id="PTHR23274:SF51">
    <property type="entry name" value="OS03G0423850 PROTEIN"/>
    <property type="match status" value="1"/>
</dbReference>
<accession>A0A183H1N5</accession>
<evidence type="ECO:0000313" key="1">
    <source>
        <dbReference type="EMBL" id="VDO29373.1"/>
    </source>
</evidence>
<name>A0A183H1N5_9BILA</name>
<reference evidence="1 2" key="2">
    <citation type="submission" date="2018-11" db="EMBL/GenBank/DDBJ databases">
        <authorList>
            <consortium name="Pathogen Informatics"/>
        </authorList>
    </citation>
    <scope>NUCLEOTIDE SEQUENCE [LARGE SCALE GENOMIC DNA]</scope>
</reference>
<dbReference type="GO" id="GO:0006260">
    <property type="term" value="P:DNA replication"/>
    <property type="evidence" value="ECO:0007669"/>
    <property type="project" value="TreeGrafter"/>
</dbReference>
<dbReference type="GO" id="GO:0005657">
    <property type="term" value="C:replication fork"/>
    <property type="evidence" value="ECO:0007669"/>
    <property type="project" value="TreeGrafter"/>
</dbReference>
<dbReference type="STRING" id="387005.A0A183H1N5"/>
<evidence type="ECO:0000313" key="3">
    <source>
        <dbReference type="WBParaSite" id="OFLC_0000139401-mRNA-1"/>
    </source>
</evidence>
<keyword evidence="2" id="KW-1185">Reference proteome</keyword>
<protein>
    <submittedName>
        <fullName evidence="3">ATP-dependent DNA helicase</fullName>
    </submittedName>
</protein>
<proteinExistence type="predicted"/>
<evidence type="ECO:0000313" key="2">
    <source>
        <dbReference type="Proteomes" id="UP000267606"/>
    </source>
</evidence>
<dbReference type="PANTHER" id="PTHR23274">
    <property type="entry name" value="DNA HELICASE-RELATED"/>
    <property type="match status" value="1"/>
</dbReference>
<gene>
    <name evidence="1" type="ORF">OFLC_LOCUS1395</name>
</gene>
<organism evidence="3">
    <name type="scientific">Onchocerca flexuosa</name>
    <dbReference type="NCBI Taxonomy" id="387005"/>
    <lineage>
        <taxon>Eukaryota</taxon>
        <taxon>Metazoa</taxon>
        <taxon>Ecdysozoa</taxon>
        <taxon>Nematoda</taxon>
        <taxon>Chromadorea</taxon>
        <taxon>Rhabditida</taxon>
        <taxon>Spirurina</taxon>
        <taxon>Spiruromorpha</taxon>
        <taxon>Filarioidea</taxon>
        <taxon>Onchocercidae</taxon>
        <taxon>Onchocerca</taxon>
    </lineage>
</organism>